<sequence length="867" mass="97709">MGSSRKQSPSPPPPKPGRQFPRQLLIVAISALIMVALGAWVLADFYTSLPPGVTATYVGQNRCVQCHQTQHKEWQGSDHDLAMDVATPESVLGDFNNAEVTHHDVVSRMFRDGDRYMIHTEGPDGKMGDFEIKYVFGVRPLQQYMVEFDRDPDMPANEIARLQVLRISWDTAKKKWFYLPPPDVSDKLAVDDDLHWTGIAQCWNTMCADCHSTNLQKNYDTATGRYHTTFTDIDVSCEACHGPGSTHVQLAESKSLFWDRNLGYGLPKLKSTDAKVEIESCAPCHSRRRIVHPEFTPGKNFCDYFQSELLQENVYHADGQILDEVYVYGSFIQSKMYHKNIRCTDCHDPHTTRIKHEGNKLCTSCHQHPAGKYDTPGHHHHTPGSTGASCVECHMPEATYMAVDDRRDHSLRVPRPDVSVELGTPNACSRCHLKEDKLLTPNRDDLKQYNDYVLAALHGDAAVKTKLKTLDERMTAATTGWYGPPKEDPARAELAAALLEAQKFNRDSAVTLEKLGRNRTLTPISRATAMTELGRFSDDETLATARTLLKDADPQVRIAAIGHYEPFLPALRDTDVPEQQLQQLAEQFRPYFRDLLPLLADPIRSVRIEAARILARAPTRVFGMLSTGPQREQFEKSLVEYIDGMLVSNDRGGAHLTLGLLYDHRGDTEKAIAAYETAMRVQPTMTGPRSNLSEIYDRKAEIADQQARQAMNAYQQLAVQARQLQQVAGEAAVKQAEVKVAEKRAEIESLAEQVGKNKVLAEKWRAAEFPYLERDARLAPENGPVQYRYALALYLRGRIDDAEAAMTKAQSLEPLNPQYLLGLALLYQKQERIDEAIKLTQELIRLEPNRPDYQLLLQDLLKPAEKE</sequence>
<dbReference type="Pfam" id="PF13435">
    <property type="entry name" value="Cytochrome_C554"/>
    <property type="match status" value="2"/>
</dbReference>
<keyword evidence="4" id="KW-0472">Membrane</keyword>
<dbReference type="PANTHER" id="PTHR35038:SF8">
    <property type="entry name" value="C-TYPE POLYHEME CYTOCHROME OMCC"/>
    <property type="match status" value="1"/>
</dbReference>
<keyword evidence="4" id="KW-0812">Transmembrane</keyword>
<dbReference type="InterPro" id="IPR011989">
    <property type="entry name" value="ARM-like"/>
</dbReference>
<evidence type="ECO:0000256" key="3">
    <source>
        <dbReference type="SAM" id="Coils"/>
    </source>
</evidence>
<dbReference type="InterPro" id="IPR019734">
    <property type="entry name" value="TPR_rpt"/>
</dbReference>
<dbReference type="KEGG" id="lcre:Pla8534_50480"/>
<evidence type="ECO:0000256" key="2">
    <source>
        <dbReference type="PROSITE-ProRule" id="PRU00339"/>
    </source>
</evidence>
<dbReference type="PROSITE" id="PS50005">
    <property type="entry name" value="TPR"/>
    <property type="match status" value="2"/>
</dbReference>
<dbReference type="InterPro" id="IPR023155">
    <property type="entry name" value="Cyt_c-552/4"/>
</dbReference>
<gene>
    <name evidence="6" type="ORF">Pla8534_50480</name>
</gene>
<evidence type="ECO:0000256" key="1">
    <source>
        <dbReference type="ARBA" id="ARBA00022729"/>
    </source>
</evidence>
<dbReference type="InterPro" id="IPR011990">
    <property type="entry name" value="TPR-like_helical_dom_sf"/>
</dbReference>
<dbReference type="SMART" id="SM00028">
    <property type="entry name" value="TPR"/>
    <property type="match status" value="3"/>
</dbReference>
<dbReference type="Gene3D" id="1.25.40.10">
    <property type="entry name" value="Tetratricopeptide repeat domain"/>
    <property type="match status" value="2"/>
</dbReference>
<dbReference type="SUPFAM" id="SSF48695">
    <property type="entry name" value="Multiheme cytochromes"/>
    <property type="match status" value="1"/>
</dbReference>
<feature type="domain" description="Cytochrome c-552/4" evidence="5">
    <location>
        <begin position="204"/>
        <end position="242"/>
    </location>
</feature>
<dbReference type="Pfam" id="PF13181">
    <property type="entry name" value="TPR_8"/>
    <property type="match status" value="1"/>
</dbReference>
<feature type="repeat" description="TPR" evidence="2">
    <location>
        <begin position="817"/>
        <end position="850"/>
    </location>
</feature>
<dbReference type="InterPro" id="IPR016024">
    <property type="entry name" value="ARM-type_fold"/>
</dbReference>
<evidence type="ECO:0000313" key="6">
    <source>
        <dbReference type="EMBL" id="QDU97203.1"/>
    </source>
</evidence>
<keyword evidence="7" id="KW-1185">Reference proteome</keyword>
<feature type="repeat" description="TPR" evidence="2">
    <location>
        <begin position="652"/>
        <end position="685"/>
    </location>
</feature>
<dbReference type="SUPFAM" id="SSF48452">
    <property type="entry name" value="TPR-like"/>
    <property type="match status" value="1"/>
</dbReference>
<evidence type="ECO:0000259" key="5">
    <source>
        <dbReference type="Pfam" id="PF13435"/>
    </source>
</evidence>
<dbReference type="Proteomes" id="UP000317648">
    <property type="component" value="Chromosome"/>
</dbReference>
<organism evidence="6 7">
    <name type="scientific">Lignipirellula cremea</name>
    <dbReference type="NCBI Taxonomy" id="2528010"/>
    <lineage>
        <taxon>Bacteria</taxon>
        <taxon>Pseudomonadati</taxon>
        <taxon>Planctomycetota</taxon>
        <taxon>Planctomycetia</taxon>
        <taxon>Pirellulales</taxon>
        <taxon>Pirellulaceae</taxon>
        <taxon>Lignipirellula</taxon>
    </lineage>
</organism>
<dbReference type="InterPro" id="IPR036280">
    <property type="entry name" value="Multihaem_cyt_sf"/>
</dbReference>
<proteinExistence type="predicted"/>
<dbReference type="AlphaFoldDB" id="A0A518DZE3"/>
<evidence type="ECO:0000256" key="4">
    <source>
        <dbReference type="SAM" id="Phobius"/>
    </source>
</evidence>
<dbReference type="OrthoDB" id="234670at2"/>
<dbReference type="InterPro" id="IPR051829">
    <property type="entry name" value="Multiheme_Cytochr_ET"/>
</dbReference>
<feature type="coiled-coil region" evidence="3">
    <location>
        <begin position="707"/>
        <end position="753"/>
    </location>
</feature>
<dbReference type="Gene3D" id="1.25.10.10">
    <property type="entry name" value="Leucine-rich Repeat Variant"/>
    <property type="match status" value="1"/>
</dbReference>
<keyword evidence="1" id="KW-0732">Signal</keyword>
<keyword evidence="4" id="KW-1133">Transmembrane helix</keyword>
<dbReference type="SUPFAM" id="SSF48371">
    <property type="entry name" value="ARM repeat"/>
    <property type="match status" value="1"/>
</dbReference>
<dbReference type="EMBL" id="CP036433">
    <property type="protein sequence ID" value="QDU97203.1"/>
    <property type="molecule type" value="Genomic_DNA"/>
</dbReference>
<dbReference type="Pfam" id="PF14559">
    <property type="entry name" value="TPR_19"/>
    <property type="match status" value="1"/>
</dbReference>
<protein>
    <submittedName>
        <fullName evidence="6">Photosystem I assembly protein Ycf3</fullName>
    </submittedName>
</protein>
<feature type="domain" description="Cytochrome c-552/4" evidence="5">
    <location>
        <begin position="63"/>
        <end position="88"/>
    </location>
</feature>
<feature type="transmembrane region" description="Helical" evidence="4">
    <location>
        <begin position="24"/>
        <end position="43"/>
    </location>
</feature>
<keyword evidence="3" id="KW-0175">Coiled coil</keyword>
<keyword evidence="2" id="KW-0802">TPR repeat</keyword>
<evidence type="ECO:0000313" key="7">
    <source>
        <dbReference type="Proteomes" id="UP000317648"/>
    </source>
</evidence>
<dbReference type="PANTHER" id="PTHR35038">
    <property type="entry name" value="DISSIMILATORY SULFITE REDUCTASE SIRA"/>
    <property type="match status" value="1"/>
</dbReference>
<dbReference type="Gene3D" id="1.10.1130.10">
    <property type="entry name" value="Flavocytochrome C3, Chain A"/>
    <property type="match status" value="3"/>
</dbReference>
<name>A0A518DZE3_9BACT</name>
<reference evidence="6 7" key="1">
    <citation type="submission" date="2019-02" db="EMBL/GenBank/DDBJ databases">
        <title>Deep-cultivation of Planctomycetes and their phenomic and genomic characterization uncovers novel biology.</title>
        <authorList>
            <person name="Wiegand S."/>
            <person name="Jogler M."/>
            <person name="Boedeker C."/>
            <person name="Pinto D."/>
            <person name="Vollmers J."/>
            <person name="Rivas-Marin E."/>
            <person name="Kohn T."/>
            <person name="Peeters S.H."/>
            <person name="Heuer A."/>
            <person name="Rast P."/>
            <person name="Oberbeckmann S."/>
            <person name="Bunk B."/>
            <person name="Jeske O."/>
            <person name="Meyerdierks A."/>
            <person name="Storesund J.E."/>
            <person name="Kallscheuer N."/>
            <person name="Luecker S."/>
            <person name="Lage O.M."/>
            <person name="Pohl T."/>
            <person name="Merkel B.J."/>
            <person name="Hornburger P."/>
            <person name="Mueller R.-W."/>
            <person name="Bruemmer F."/>
            <person name="Labrenz M."/>
            <person name="Spormann A.M."/>
            <person name="Op den Camp H."/>
            <person name="Overmann J."/>
            <person name="Amann R."/>
            <person name="Jetten M.S.M."/>
            <person name="Mascher T."/>
            <person name="Medema M.H."/>
            <person name="Devos D.P."/>
            <person name="Kaster A.-K."/>
            <person name="Ovreas L."/>
            <person name="Rohde M."/>
            <person name="Galperin M.Y."/>
            <person name="Jogler C."/>
        </authorList>
    </citation>
    <scope>NUCLEOTIDE SEQUENCE [LARGE SCALE GENOMIC DNA]</scope>
    <source>
        <strain evidence="6 7">Pla85_3_4</strain>
    </source>
</reference>
<accession>A0A518DZE3</accession>